<comment type="caution">
    <text evidence="1">The sequence shown here is derived from an EMBL/GenBank/DDBJ whole genome shotgun (WGS) entry which is preliminary data.</text>
</comment>
<evidence type="ECO:0000313" key="2">
    <source>
        <dbReference type="Proteomes" id="UP001177021"/>
    </source>
</evidence>
<reference evidence="1" key="1">
    <citation type="submission" date="2023-10" db="EMBL/GenBank/DDBJ databases">
        <authorList>
            <person name="Rodriguez Cubillos JULIANA M."/>
            <person name="De Vega J."/>
        </authorList>
    </citation>
    <scope>NUCLEOTIDE SEQUENCE</scope>
</reference>
<protein>
    <submittedName>
        <fullName evidence="1">Uncharacterized protein</fullName>
    </submittedName>
</protein>
<dbReference type="Proteomes" id="UP001177021">
    <property type="component" value="Unassembled WGS sequence"/>
</dbReference>
<keyword evidence="2" id="KW-1185">Reference proteome</keyword>
<sequence>MVVKSVNGVCFDDSEEDRADCVDDGFDITELPFIVANTTRSKKKLLVKRKGDMGESSAVGEGFAALITKRNDGNACVDAGTNKVNATAVTKPKKLATASVIGRPTASVTAGLATASIPKDKKPLLKHLGLQRRTSGSLKNCNVKNLKGSGSSSNVPRD</sequence>
<proteinExistence type="predicted"/>
<dbReference type="EMBL" id="CASHSV030000001">
    <property type="protein sequence ID" value="CAJ2628147.1"/>
    <property type="molecule type" value="Genomic_DNA"/>
</dbReference>
<evidence type="ECO:0000313" key="1">
    <source>
        <dbReference type="EMBL" id="CAJ2628147.1"/>
    </source>
</evidence>
<name>A0ACB0I7S5_TRIPR</name>
<gene>
    <name evidence="1" type="ORF">MILVUS5_LOCUS449</name>
</gene>
<accession>A0ACB0I7S5</accession>
<organism evidence="1 2">
    <name type="scientific">Trifolium pratense</name>
    <name type="common">Red clover</name>
    <dbReference type="NCBI Taxonomy" id="57577"/>
    <lineage>
        <taxon>Eukaryota</taxon>
        <taxon>Viridiplantae</taxon>
        <taxon>Streptophyta</taxon>
        <taxon>Embryophyta</taxon>
        <taxon>Tracheophyta</taxon>
        <taxon>Spermatophyta</taxon>
        <taxon>Magnoliopsida</taxon>
        <taxon>eudicotyledons</taxon>
        <taxon>Gunneridae</taxon>
        <taxon>Pentapetalae</taxon>
        <taxon>rosids</taxon>
        <taxon>fabids</taxon>
        <taxon>Fabales</taxon>
        <taxon>Fabaceae</taxon>
        <taxon>Papilionoideae</taxon>
        <taxon>50 kb inversion clade</taxon>
        <taxon>NPAAA clade</taxon>
        <taxon>Hologalegina</taxon>
        <taxon>IRL clade</taxon>
        <taxon>Trifolieae</taxon>
        <taxon>Trifolium</taxon>
    </lineage>
</organism>